<evidence type="ECO:0000313" key="2">
    <source>
        <dbReference type="EMBL" id="PZA10771.1"/>
    </source>
</evidence>
<reference evidence="2 3" key="1">
    <citation type="submission" date="2018-06" db="EMBL/GenBank/DDBJ databases">
        <title>Draft Whole-Genome Sequence of the purple photosynthetic bacterium Rhodospeudomonas palustris XCP.</title>
        <authorList>
            <person name="Rayyan A."/>
            <person name="Meyer T.E."/>
            <person name="Kyndt J.A."/>
        </authorList>
    </citation>
    <scope>NUCLEOTIDE SEQUENCE [LARGE SCALE GENOMIC DNA]</scope>
    <source>
        <strain evidence="2 3">XCP</strain>
    </source>
</reference>
<protein>
    <submittedName>
        <fullName evidence="2">Uncharacterized protein</fullName>
    </submittedName>
</protein>
<accession>A0A323UED7</accession>
<name>A0A323UED7_RHOPL</name>
<feature type="compositionally biased region" description="Basic and acidic residues" evidence="1">
    <location>
        <begin position="299"/>
        <end position="312"/>
    </location>
</feature>
<dbReference type="Proteomes" id="UP000248134">
    <property type="component" value="Unassembled WGS sequence"/>
</dbReference>
<gene>
    <name evidence="2" type="ORF">DNX69_15600</name>
</gene>
<comment type="caution">
    <text evidence="2">The sequence shown here is derived from an EMBL/GenBank/DDBJ whole genome shotgun (WGS) entry which is preliminary data.</text>
</comment>
<dbReference type="AlphaFoldDB" id="A0A323UED7"/>
<proteinExistence type="predicted"/>
<feature type="compositionally biased region" description="Basic and acidic residues" evidence="1">
    <location>
        <begin position="100"/>
        <end position="111"/>
    </location>
</feature>
<evidence type="ECO:0000256" key="1">
    <source>
        <dbReference type="SAM" id="MobiDB-lite"/>
    </source>
</evidence>
<dbReference type="RefSeq" id="WP_110786867.1">
    <property type="nucleotide sequence ID" value="NZ_QKQS01000023.1"/>
</dbReference>
<feature type="region of interest" description="Disordered" evidence="1">
    <location>
        <begin position="299"/>
        <end position="322"/>
    </location>
</feature>
<dbReference type="EMBL" id="QKQS01000023">
    <property type="protein sequence ID" value="PZA10771.1"/>
    <property type="molecule type" value="Genomic_DNA"/>
</dbReference>
<evidence type="ECO:0000313" key="3">
    <source>
        <dbReference type="Proteomes" id="UP000248134"/>
    </source>
</evidence>
<organism evidence="2 3">
    <name type="scientific">Rhodopseudomonas palustris</name>
    <dbReference type="NCBI Taxonomy" id="1076"/>
    <lineage>
        <taxon>Bacteria</taxon>
        <taxon>Pseudomonadati</taxon>
        <taxon>Pseudomonadota</taxon>
        <taxon>Alphaproteobacteria</taxon>
        <taxon>Hyphomicrobiales</taxon>
        <taxon>Nitrobacteraceae</taxon>
        <taxon>Rhodopseudomonas</taxon>
    </lineage>
</organism>
<feature type="region of interest" description="Disordered" evidence="1">
    <location>
        <begin position="91"/>
        <end position="136"/>
    </location>
</feature>
<sequence length="322" mass="36044">MARQGKLELRQAVFAAADQIALERGLAAVGVDSVFAETGGGRQAVEEFVKAWKARQQVRAEEMPDSIRLMAKRIAEEAWILAAIAHGSLRSGTDAPGFEGPDRQVDEERRFSSPNDGGRRRSVKPKVSSHQTGKGEFDRLLQPKTWQGVMNPRFAEAVSHALAKAARPLYARELESCSYPPSRLDRFDAAKPGRAIMKALDGAALVRLKPGTLWFEGAEVPERPKRKPKYTSVGTDLSKRRRLAPDLIEQAVQYIRRTSSTVRFVEIWDHVNPPEGFSKSWLRHALHLLSKEEDARILRPDDGLYRRTEPTRKPPLAPKGDK</sequence>
<feature type="compositionally biased region" description="Pro residues" evidence="1">
    <location>
        <begin position="313"/>
        <end position="322"/>
    </location>
</feature>